<organism evidence="4 5">
    <name type="scientific">Amborella trichopoda</name>
    <dbReference type="NCBI Taxonomy" id="13333"/>
    <lineage>
        <taxon>Eukaryota</taxon>
        <taxon>Viridiplantae</taxon>
        <taxon>Streptophyta</taxon>
        <taxon>Embryophyta</taxon>
        <taxon>Tracheophyta</taxon>
        <taxon>Spermatophyta</taxon>
        <taxon>Magnoliopsida</taxon>
        <taxon>Amborellales</taxon>
        <taxon>Amborellaceae</taxon>
        <taxon>Amborella</taxon>
    </lineage>
</organism>
<dbReference type="STRING" id="13333.W1PWG2"/>
<dbReference type="eggNOG" id="KOG3028">
    <property type="taxonomic scope" value="Eukaryota"/>
</dbReference>
<dbReference type="InterPro" id="IPR012336">
    <property type="entry name" value="Thioredoxin-like_fold"/>
</dbReference>
<accession>W1PWG2</accession>
<feature type="region of interest" description="Disordered" evidence="1">
    <location>
        <begin position="243"/>
        <end position="287"/>
    </location>
</feature>
<evidence type="ECO:0000313" key="5">
    <source>
        <dbReference type="Proteomes" id="UP000017836"/>
    </source>
</evidence>
<dbReference type="PANTHER" id="PTHR12289">
    <property type="entry name" value="METAXIN RELATED"/>
    <property type="match status" value="1"/>
</dbReference>
<evidence type="ECO:0000259" key="3">
    <source>
        <dbReference type="Pfam" id="PF17172"/>
    </source>
</evidence>
<dbReference type="Gramene" id="ERN12503">
    <property type="protein sequence ID" value="ERN12503"/>
    <property type="gene ID" value="AMTR_s00025p00180550"/>
</dbReference>
<evidence type="ECO:0000313" key="4">
    <source>
        <dbReference type="EMBL" id="ERN12503.1"/>
    </source>
</evidence>
<feature type="compositionally biased region" description="Low complexity" evidence="1">
    <location>
        <begin position="243"/>
        <end position="266"/>
    </location>
</feature>
<dbReference type="CDD" id="cd03193">
    <property type="entry name" value="GST_C_Metaxin"/>
    <property type="match status" value="1"/>
</dbReference>
<keyword evidence="5" id="KW-1185">Reference proteome</keyword>
<feature type="domain" description="Thioredoxin-like fold" evidence="3">
    <location>
        <begin position="24"/>
        <end position="120"/>
    </location>
</feature>
<dbReference type="GO" id="GO:0001401">
    <property type="term" value="C:SAM complex"/>
    <property type="evidence" value="ECO:0000318"/>
    <property type="project" value="GO_Central"/>
</dbReference>
<dbReference type="AlphaFoldDB" id="W1PWG2"/>
<proteinExistence type="predicted"/>
<dbReference type="GO" id="GO:0006626">
    <property type="term" value="P:protein targeting to mitochondrion"/>
    <property type="evidence" value="ECO:0000318"/>
    <property type="project" value="GO_Central"/>
</dbReference>
<dbReference type="OMA" id="YFQTRCL"/>
<dbReference type="Pfam" id="PF17171">
    <property type="entry name" value="GST_C_6"/>
    <property type="match status" value="1"/>
</dbReference>
<evidence type="ECO:0008006" key="6">
    <source>
        <dbReference type="Google" id="ProtNLM"/>
    </source>
</evidence>
<evidence type="ECO:0000259" key="2">
    <source>
        <dbReference type="Pfam" id="PF17171"/>
    </source>
</evidence>
<dbReference type="KEGG" id="atr:18440721"/>
<evidence type="ECO:0000256" key="1">
    <source>
        <dbReference type="SAM" id="MobiDB-lite"/>
    </source>
</evidence>
<dbReference type="PANTHER" id="PTHR12289:SF41">
    <property type="entry name" value="FAILED AXON CONNECTIONS-RELATED"/>
    <property type="match status" value="1"/>
</dbReference>
<dbReference type="HOGENOM" id="CLU_071432_0_0_1"/>
<protein>
    <recommendedName>
        <fullName evidence="6">Metaxin</fullName>
    </recommendedName>
</protein>
<dbReference type="InterPro" id="IPR050931">
    <property type="entry name" value="Mito_Protein_Transport_Metaxin"/>
</dbReference>
<dbReference type="Proteomes" id="UP000017836">
    <property type="component" value="Unassembled WGS sequence"/>
</dbReference>
<gene>
    <name evidence="4" type="ORF">AMTR_s00025p00180550</name>
</gene>
<dbReference type="EMBL" id="KI392614">
    <property type="protein sequence ID" value="ERN12503.1"/>
    <property type="molecule type" value="Genomic_DNA"/>
</dbReference>
<feature type="domain" description="Metaxin glutathione S-transferase" evidence="2">
    <location>
        <begin position="173"/>
        <end position="232"/>
    </location>
</feature>
<dbReference type="InterPro" id="IPR033468">
    <property type="entry name" value="Metaxin_GST"/>
</dbReference>
<name>W1PWG2_AMBTC</name>
<dbReference type="Pfam" id="PF17172">
    <property type="entry name" value="GST_N_4"/>
    <property type="match status" value="1"/>
</dbReference>
<dbReference type="OrthoDB" id="5835136at2759"/>
<sequence>MEEGSEGLVLVARKPCFGLPTGCPICLPVHIYLKFANVPFTMHFDAASPDSEDIPSVELGDYVAFNSEKGGAIEGLKEDGIVDLDSKLPTHIVPDWLAMKAMITSWLSDAMLYELWVNSDGVVADKIYFSDLPWPIGKVLHWKQTKYMKQLLGIMEANAMEREAEIYLKAALAYDALSTKLGEQNFFFENRPTSLDAIFLGQTLFVIHASADTSILRSKLMEHENLVRYTESLKTQFLEASSSSSSSSVPRASFGSSSSWSSSTSRGKGGASRGGAKPKKKEKTEEEKTFKRRGKYFLAAQFIAVVVFLSLMGPSDDVDVEIEDDGLNYED</sequence>
<reference evidence="5" key="1">
    <citation type="journal article" date="2013" name="Science">
        <title>The Amborella genome and the evolution of flowering plants.</title>
        <authorList>
            <consortium name="Amborella Genome Project"/>
        </authorList>
    </citation>
    <scope>NUCLEOTIDE SEQUENCE [LARGE SCALE GENOMIC DNA]</scope>
</reference>